<evidence type="ECO:0008006" key="6">
    <source>
        <dbReference type="Google" id="ProtNLM"/>
    </source>
</evidence>
<evidence type="ECO:0000256" key="3">
    <source>
        <dbReference type="SAM" id="SignalP"/>
    </source>
</evidence>
<dbReference type="EMBL" id="BAABAJ010000003">
    <property type="protein sequence ID" value="GAA3904320.1"/>
    <property type="molecule type" value="Genomic_DNA"/>
</dbReference>
<dbReference type="NCBIfam" id="NF041528">
    <property type="entry name" value="strep_LAETG"/>
    <property type="match status" value="1"/>
</dbReference>
<feature type="transmembrane region" description="Helical" evidence="2">
    <location>
        <begin position="58"/>
        <end position="76"/>
    </location>
</feature>
<protein>
    <recommendedName>
        <fullName evidence="6">Gram-positive cocci surface proteins LPxTG domain-containing protein</fullName>
    </recommendedName>
</protein>
<comment type="caution">
    <text evidence="4">The sequence shown here is derived from an EMBL/GenBank/DDBJ whole genome shotgun (WGS) entry which is preliminary data.</text>
</comment>
<organism evidence="4 5">
    <name type="scientific">Streptomyces gulbargensis</name>
    <dbReference type="NCBI Taxonomy" id="364901"/>
    <lineage>
        <taxon>Bacteria</taxon>
        <taxon>Bacillati</taxon>
        <taxon>Actinomycetota</taxon>
        <taxon>Actinomycetes</taxon>
        <taxon>Kitasatosporales</taxon>
        <taxon>Streptomycetaceae</taxon>
        <taxon>Streptomyces</taxon>
    </lineage>
</organism>
<keyword evidence="2" id="KW-0812">Transmembrane</keyword>
<name>A0ABP7LN36_9ACTN</name>
<keyword evidence="3" id="KW-0732">Signal</keyword>
<dbReference type="Proteomes" id="UP001501000">
    <property type="component" value="Unassembled WGS sequence"/>
</dbReference>
<keyword evidence="2" id="KW-0472">Membrane</keyword>
<feature type="signal peptide" evidence="3">
    <location>
        <begin position="1"/>
        <end position="26"/>
    </location>
</feature>
<dbReference type="NCBIfam" id="TIGR01167">
    <property type="entry name" value="LPXTG_anchor"/>
    <property type="match status" value="1"/>
</dbReference>
<reference evidence="5" key="1">
    <citation type="journal article" date="2019" name="Int. J. Syst. Evol. Microbiol.">
        <title>The Global Catalogue of Microorganisms (GCM) 10K type strain sequencing project: providing services to taxonomists for standard genome sequencing and annotation.</title>
        <authorList>
            <consortium name="The Broad Institute Genomics Platform"/>
            <consortium name="The Broad Institute Genome Sequencing Center for Infectious Disease"/>
            <person name="Wu L."/>
            <person name="Ma J."/>
        </authorList>
    </citation>
    <scope>NUCLEOTIDE SEQUENCE [LARGE SCALE GENOMIC DNA]</scope>
    <source>
        <strain evidence="5">JCM 16956</strain>
    </source>
</reference>
<keyword evidence="5" id="KW-1185">Reference proteome</keyword>
<dbReference type="RefSeq" id="WP_345279418.1">
    <property type="nucleotide sequence ID" value="NZ_BAABAJ010000003.1"/>
</dbReference>
<proteinExistence type="predicted"/>
<evidence type="ECO:0000256" key="2">
    <source>
        <dbReference type="SAM" id="Phobius"/>
    </source>
</evidence>
<gene>
    <name evidence="4" type="ORF">GCM10022244_13110</name>
</gene>
<sequence length="94" mass="9210">MKRHQILPTLALTTTAVLATPAAAVAAPSQEPTAPTGDSTPATPTGSLAHTGADTTSWIAGGAGLLVAAGAAGLIVTRRRGVVAPEPDDTSETI</sequence>
<keyword evidence="2" id="KW-1133">Transmembrane helix</keyword>
<evidence type="ECO:0000313" key="4">
    <source>
        <dbReference type="EMBL" id="GAA3904320.1"/>
    </source>
</evidence>
<feature type="chain" id="PRO_5045631290" description="Gram-positive cocci surface proteins LPxTG domain-containing protein" evidence="3">
    <location>
        <begin position="27"/>
        <end position="94"/>
    </location>
</feature>
<feature type="compositionally biased region" description="Polar residues" evidence="1">
    <location>
        <begin position="30"/>
        <end position="54"/>
    </location>
</feature>
<feature type="region of interest" description="Disordered" evidence="1">
    <location>
        <begin position="23"/>
        <end position="54"/>
    </location>
</feature>
<evidence type="ECO:0000313" key="5">
    <source>
        <dbReference type="Proteomes" id="UP001501000"/>
    </source>
</evidence>
<evidence type="ECO:0000256" key="1">
    <source>
        <dbReference type="SAM" id="MobiDB-lite"/>
    </source>
</evidence>
<accession>A0ABP7LN36</accession>